<reference evidence="4 5" key="1">
    <citation type="journal article" date="2015" name="Nature">
        <title>rRNA introns, odd ribosomes, and small enigmatic genomes across a large radiation of phyla.</title>
        <authorList>
            <person name="Brown C.T."/>
            <person name="Hug L.A."/>
            <person name="Thomas B.C."/>
            <person name="Sharon I."/>
            <person name="Castelle C.J."/>
            <person name="Singh A."/>
            <person name="Wilkins M.J."/>
            <person name="Williams K.H."/>
            <person name="Banfield J.F."/>
        </authorList>
    </citation>
    <scope>NUCLEOTIDE SEQUENCE [LARGE SCALE GENOMIC DNA]</scope>
</reference>
<accession>A0A0G0DU18</accession>
<dbReference type="InterPro" id="IPR020103">
    <property type="entry name" value="PsdUridine_synth_cat_dom_sf"/>
</dbReference>
<gene>
    <name evidence="4" type="ORF">UR64_C0006G0037</name>
</gene>
<sequence>MKLKILYEDKNILAIDKPAGIAVHADARTTDKDVIVADLILDYDKKIEKVGEPMTIEYKGEVLKIKRPGIVHRLDRETSGVLLVARNQKTFLMLKEQFQNHTIQKKYLTFVYGHVSDPKASLATGKRGLINIPIGRSPMDIRMWTAGRGARPPLREAITEYKVLNRFSDISSKSLNQDNKFSYLEVYPKTGRTHQIRVHMRYINHPVVSDPLYRGNKEMALGMKRLALHSQSITFRTSNGEVKTVESPLPADFKKVIKTYLV</sequence>
<keyword evidence="2" id="KW-0413">Isomerase</keyword>
<dbReference type="GO" id="GO:0009982">
    <property type="term" value="F:pseudouridine synthase activity"/>
    <property type="evidence" value="ECO:0007669"/>
    <property type="project" value="InterPro"/>
</dbReference>
<evidence type="ECO:0000256" key="1">
    <source>
        <dbReference type="ARBA" id="ARBA00010876"/>
    </source>
</evidence>
<comment type="similarity">
    <text evidence="1">Belongs to the pseudouridine synthase RluA family.</text>
</comment>
<proteinExistence type="inferred from homology"/>
<dbReference type="PATRIC" id="fig|1618761.3.peg.365"/>
<evidence type="ECO:0000259" key="3">
    <source>
        <dbReference type="Pfam" id="PF00849"/>
    </source>
</evidence>
<dbReference type="Proteomes" id="UP000034952">
    <property type="component" value="Unassembled WGS sequence"/>
</dbReference>
<dbReference type="InterPro" id="IPR050188">
    <property type="entry name" value="RluA_PseudoU_synthase"/>
</dbReference>
<protein>
    <submittedName>
        <fullName evidence="4">Pseudouridine synthase, RluA family</fullName>
    </submittedName>
</protein>
<organism evidence="4 5">
    <name type="scientific">Candidatus Nomurabacteria bacterium GW2011_GWE1_35_16</name>
    <dbReference type="NCBI Taxonomy" id="1618761"/>
    <lineage>
        <taxon>Bacteria</taxon>
        <taxon>Candidatus Nomuraibacteriota</taxon>
    </lineage>
</organism>
<comment type="caution">
    <text evidence="4">The sequence shown here is derived from an EMBL/GenBank/DDBJ whole genome shotgun (WGS) entry which is preliminary data.</text>
</comment>
<dbReference type="AlphaFoldDB" id="A0A0G0DU18"/>
<dbReference type="PROSITE" id="PS01129">
    <property type="entry name" value="PSI_RLU"/>
    <property type="match status" value="1"/>
</dbReference>
<name>A0A0G0DU18_9BACT</name>
<dbReference type="InterPro" id="IPR006224">
    <property type="entry name" value="PsdUridine_synth_RluA-like_CS"/>
</dbReference>
<dbReference type="SUPFAM" id="SSF55120">
    <property type="entry name" value="Pseudouridine synthase"/>
    <property type="match status" value="1"/>
</dbReference>
<evidence type="ECO:0000313" key="5">
    <source>
        <dbReference type="Proteomes" id="UP000034952"/>
    </source>
</evidence>
<evidence type="ECO:0000256" key="2">
    <source>
        <dbReference type="ARBA" id="ARBA00023235"/>
    </source>
</evidence>
<feature type="domain" description="Pseudouridine synthase RsuA/RluA-like" evidence="3">
    <location>
        <begin position="11"/>
        <end position="201"/>
    </location>
</feature>
<dbReference type="EMBL" id="LBPY01000006">
    <property type="protein sequence ID" value="KKP66510.1"/>
    <property type="molecule type" value="Genomic_DNA"/>
</dbReference>
<dbReference type="GO" id="GO:0000455">
    <property type="term" value="P:enzyme-directed rRNA pseudouridine synthesis"/>
    <property type="evidence" value="ECO:0007669"/>
    <property type="project" value="TreeGrafter"/>
</dbReference>
<dbReference type="InterPro" id="IPR006145">
    <property type="entry name" value="PsdUridine_synth_RsuA/RluA"/>
</dbReference>
<dbReference type="GO" id="GO:0003723">
    <property type="term" value="F:RNA binding"/>
    <property type="evidence" value="ECO:0007669"/>
    <property type="project" value="InterPro"/>
</dbReference>
<dbReference type="Gene3D" id="3.30.2350.10">
    <property type="entry name" value="Pseudouridine synthase"/>
    <property type="match status" value="1"/>
</dbReference>
<dbReference type="CDD" id="cd02869">
    <property type="entry name" value="PseudoU_synth_RluA_like"/>
    <property type="match status" value="1"/>
</dbReference>
<dbReference type="PANTHER" id="PTHR21600">
    <property type="entry name" value="MITOCHONDRIAL RNA PSEUDOURIDINE SYNTHASE"/>
    <property type="match status" value="1"/>
</dbReference>
<evidence type="ECO:0000313" key="4">
    <source>
        <dbReference type="EMBL" id="KKP66510.1"/>
    </source>
</evidence>
<dbReference type="PANTHER" id="PTHR21600:SF44">
    <property type="entry name" value="RIBOSOMAL LARGE SUBUNIT PSEUDOURIDINE SYNTHASE D"/>
    <property type="match status" value="1"/>
</dbReference>
<dbReference type="GO" id="GO:0140098">
    <property type="term" value="F:catalytic activity, acting on RNA"/>
    <property type="evidence" value="ECO:0007669"/>
    <property type="project" value="UniProtKB-ARBA"/>
</dbReference>
<dbReference type="Pfam" id="PF00849">
    <property type="entry name" value="PseudoU_synth_2"/>
    <property type="match status" value="1"/>
</dbReference>